<dbReference type="InterPro" id="IPR036136">
    <property type="entry name" value="Nit/Sulf_reduc_fer-like_dom_sf"/>
</dbReference>
<dbReference type="EMBL" id="PGEZ01000001">
    <property type="protein sequence ID" value="PJJ58051.1"/>
    <property type="molecule type" value="Genomic_DNA"/>
</dbReference>
<keyword evidence="2" id="KW-0479">Metal-binding</keyword>
<dbReference type="GO" id="GO:0051539">
    <property type="term" value="F:4 iron, 4 sulfur cluster binding"/>
    <property type="evidence" value="ECO:0007669"/>
    <property type="project" value="UniProtKB-KW"/>
</dbReference>
<dbReference type="GO" id="GO:0016491">
    <property type="term" value="F:oxidoreductase activity"/>
    <property type="evidence" value="ECO:0007669"/>
    <property type="project" value="UniProtKB-KW"/>
</dbReference>
<proteinExistence type="predicted"/>
<evidence type="ECO:0000313" key="5">
    <source>
        <dbReference type="EMBL" id="PJJ58051.1"/>
    </source>
</evidence>
<dbReference type="PANTHER" id="PTHR32439:SF9">
    <property type="entry name" value="BLR3264 PROTEIN"/>
    <property type="match status" value="1"/>
</dbReference>
<dbReference type="InterPro" id="IPR005117">
    <property type="entry name" value="NiRdtase/SiRdtase_haem-b_fer"/>
</dbReference>
<dbReference type="Proteomes" id="UP000230842">
    <property type="component" value="Unassembled WGS sequence"/>
</dbReference>
<evidence type="ECO:0000313" key="6">
    <source>
        <dbReference type="Proteomes" id="UP000230842"/>
    </source>
</evidence>
<keyword evidence="1" id="KW-0004">4Fe-4S</keyword>
<keyword evidence="6" id="KW-1185">Reference proteome</keyword>
<accession>A0A0B2BUV7</accession>
<dbReference type="SUPFAM" id="SSF55124">
    <property type="entry name" value="Nitrite/Sulfite reductase N-terminal domain-like"/>
    <property type="match status" value="2"/>
</dbReference>
<dbReference type="Gene3D" id="3.90.480.20">
    <property type="match status" value="1"/>
</dbReference>
<evidence type="ECO:0000259" key="4">
    <source>
        <dbReference type="Pfam" id="PF03460"/>
    </source>
</evidence>
<sequence length="309" mass="32109">MDRTRVDRCPGVLRPWPADDGALVRLRLPGGRITPDQLRLVADLADAYGVGRLSLTSRANLQLRSVAVGPDGRPVEAFTAALERAHLLPSRAHDLVRNLACSPLTGRVGGAVDLRPVLAALDAALLADERLAGLPGKFLLALDDGSYDVAGDGVDLAAIATGGSGGGARLVAGEHDTGVVAWPDAVPALIDLAHAFLDAAGTGPSAPWHVRELPHPLRPRPRFVESGPDSPGGFAPQLDTSGTGQVWARAGVLAQRDGRYAHVIKAPEGVVTADAARTIAASAVAEVIVTPARTVVLPDLPTERPEIRL</sequence>
<name>A0A0B2BUV7_9ACTN</name>
<dbReference type="PANTHER" id="PTHR32439">
    <property type="entry name" value="FERREDOXIN--NITRITE REDUCTASE, CHLOROPLASTIC"/>
    <property type="match status" value="1"/>
</dbReference>
<dbReference type="InterPro" id="IPR051329">
    <property type="entry name" value="NIR_SIR_4Fe-4S"/>
</dbReference>
<comment type="caution">
    <text evidence="5">The sequence shown here is derived from an EMBL/GenBank/DDBJ whole genome shotgun (WGS) entry which is preliminary data.</text>
</comment>
<dbReference type="Pfam" id="PF03460">
    <property type="entry name" value="NIR_SIR_ferr"/>
    <property type="match status" value="1"/>
</dbReference>
<keyword evidence="2" id="KW-0408">Iron</keyword>
<evidence type="ECO:0000256" key="3">
    <source>
        <dbReference type="ARBA" id="ARBA00023002"/>
    </source>
</evidence>
<organism evidence="5 6">
    <name type="scientific">Mumia flava</name>
    <dbReference type="NCBI Taxonomy" id="1348852"/>
    <lineage>
        <taxon>Bacteria</taxon>
        <taxon>Bacillati</taxon>
        <taxon>Actinomycetota</taxon>
        <taxon>Actinomycetes</taxon>
        <taxon>Propionibacteriales</taxon>
        <taxon>Nocardioidaceae</taxon>
        <taxon>Mumia</taxon>
    </lineage>
</organism>
<dbReference type="OrthoDB" id="105450at2"/>
<dbReference type="RefSeq" id="WP_039339985.1">
    <property type="nucleotide sequence ID" value="NZ_PGEZ01000001.1"/>
</dbReference>
<keyword evidence="2" id="KW-0349">Heme</keyword>
<protein>
    <submittedName>
        <fullName evidence="5">Precorrin-3B synthase</fullName>
    </submittedName>
</protein>
<feature type="domain" description="Nitrite/Sulfite reductase ferredoxin-like" evidence="4">
    <location>
        <begin position="21"/>
        <end position="66"/>
    </location>
</feature>
<evidence type="ECO:0000256" key="2">
    <source>
        <dbReference type="ARBA" id="ARBA00022617"/>
    </source>
</evidence>
<reference evidence="5 6" key="1">
    <citation type="submission" date="2017-11" db="EMBL/GenBank/DDBJ databases">
        <title>Genomic Encyclopedia of Archaeal and Bacterial Type Strains, Phase II (KMG-II): From Individual Species to Whole Genera.</title>
        <authorList>
            <person name="Goeker M."/>
        </authorList>
    </citation>
    <scope>NUCLEOTIDE SEQUENCE [LARGE SCALE GENOMIC DNA]</scope>
    <source>
        <strain evidence="5 6">DSM 27763</strain>
    </source>
</reference>
<evidence type="ECO:0000256" key="1">
    <source>
        <dbReference type="ARBA" id="ARBA00022485"/>
    </source>
</evidence>
<keyword evidence="1" id="KW-0411">Iron-sulfur</keyword>
<gene>
    <name evidence="5" type="ORF">CLV56_2295</name>
</gene>
<dbReference type="AlphaFoldDB" id="A0A0B2BUV7"/>
<keyword evidence="3" id="KW-0560">Oxidoreductase</keyword>